<keyword evidence="1" id="KW-0732">Signal</keyword>
<proteinExistence type="predicted"/>
<feature type="signal peptide" evidence="1">
    <location>
        <begin position="1"/>
        <end position="19"/>
    </location>
</feature>
<dbReference type="RefSeq" id="WP_034319570.1">
    <property type="nucleotide sequence ID" value="NZ_FZNF01000076.1"/>
</dbReference>
<dbReference type="Proteomes" id="UP000029861">
    <property type="component" value="Unassembled WGS sequence"/>
</dbReference>
<evidence type="ECO:0000313" key="2">
    <source>
        <dbReference type="EMBL" id="TLD94251.1"/>
    </source>
</evidence>
<organism evidence="2 3">
    <name type="scientific">Helicobacter trogontum</name>
    <dbReference type="NCBI Taxonomy" id="50960"/>
    <lineage>
        <taxon>Bacteria</taxon>
        <taxon>Pseudomonadati</taxon>
        <taxon>Campylobacterota</taxon>
        <taxon>Epsilonproteobacteria</taxon>
        <taxon>Campylobacterales</taxon>
        <taxon>Helicobacteraceae</taxon>
        <taxon>Helicobacter</taxon>
    </lineage>
</organism>
<accession>A0A4U8T446</accession>
<gene>
    <name evidence="2" type="ORF">LS80_010295</name>
</gene>
<feature type="chain" id="PRO_5020572813" evidence="1">
    <location>
        <begin position="20"/>
        <end position="163"/>
    </location>
</feature>
<name>A0A4U8T446_9HELI</name>
<protein>
    <submittedName>
        <fullName evidence="2">Uncharacterized protein</fullName>
    </submittedName>
</protein>
<evidence type="ECO:0000313" key="3">
    <source>
        <dbReference type="Proteomes" id="UP000029861"/>
    </source>
</evidence>
<evidence type="ECO:0000256" key="1">
    <source>
        <dbReference type="SAM" id="SignalP"/>
    </source>
</evidence>
<reference evidence="2 3" key="1">
    <citation type="journal article" date="2014" name="Genome Announc.">
        <title>Draft genome sequences of eight enterohepatic helicobacter species isolated from both laboratory and wild rodents.</title>
        <authorList>
            <person name="Sheh A."/>
            <person name="Shen Z."/>
            <person name="Fox J.G."/>
        </authorList>
    </citation>
    <scope>NUCLEOTIDE SEQUENCE [LARGE SCALE GENOMIC DNA]</scope>
    <source>
        <strain evidence="2 3">ATCC 49310</strain>
    </source>
</reference>
<dbReference type="AlphaFoldDB" id="A0A4U8T446"/>
<dbReference type="EMBL" id="JRPK02000068">
    <property type="protein sequence ID" value="TLD94251.1"/>
    <property type="molecule type" value="Genomic_DNA"/>
</dbReference>
<comment type="caution">
    <text evidence="2">The sequence shown here is derived from an EMBL/GenBank/DDBJ whole genome shotgun (WGS) entry which is preliminary data.</text>
</comment>
<sequence>MIYKRVVYLFLTLFLIAYSSENMQDDKNTNLPNDIKNFIESREKFIESENVDSIQTMNEQERIKYSQMKNLKRKEIDKEFVALRSKYKENDLILDILSQYGCLLNDCSATSKGDDGFVFYKGVDITEAINNSLMDRNTFTSYPFFKEILETYPNILAKKKILA</sequence>